<dbReference type="Proteomes" id="UP000595691">
    <property type="component" value="Chromosome"/>
</dbReference>
<gene>
    <name evidence="10" type="ORF">I5776_03630</name>
</gene>
<dbReference type="EMBL" id="CP065425">
    <property type="protein sequence ID" value="QQZ11401.1"/>
    <property type="molecule type" value="Genomic_DNA"/>
</dbReference>
<feature type="domain" description="Spore germination GerAC-like C-terminal" evidence="8">
    <location>
        <begin position="206"/>
        <end position="362"/>
    </location>
</feature>
<dbReference type="InterPro" id="IPR038501">
    <property type="entry name" value="Spore_GerAC_C_sf"/>
</dbReference>
<dbReference type="InterPro" id="IPR046953">
    <property type="entry name" value="Spore_GerAC-like_C"/>
</dbReference>
<evidence type="ECO:0000256" key="6">
    <source>
        <dbReference type="ARBA" id="ARBA00023139"/>
    </source>
</evidence>
<evidence type="ECO:0000256" key="5">
    <source>
        <dbReference type="ARBA" id="ARBA00023136"/>
    </source>
</evidence>
<keyword evidence="11" id="KW-1185">Reference proteome</keyword>
<evidence type="ECO:0000259" key="9">
    <source>
        <dbReference type="Pfam" id="PF25198"/>
    </source>
</evidence>
<feature type="domain" description="Spore germination protein N-terminal" evidence="9">
    <location>
        <begin position="26"/>
        <end position="195"/>
    </location>
</feature>
<keyword evidence="5" id="KW-0472">Membrane</keyword>
<sequence>MKKIVKKSCFVCIFLLLLILSGCGFKDIDKRIFVVSIGIDTASNSQKKYDISLKFVIPGTKNEPDDFLIVSEKANSISEAVRMIKTKVDKEIDFGHAKVILFGQDLLREKLPVEINYWFARRRDIQQIAWVGVGKPSALDVLKVKPKSEQLPSNALFLALGKDGSETPYIIPPFYYDFKKRLTEKGLDPMLPIIQAKESLFTINTMALTNKKKMKTILTSEETKFLNYMLNKEGKSVLKVNKGKDMIIIETQKVKTKYNIITPPGKQPYIHVKLKVKGRIEEAIKAVHNEKLTHYEKESEKMLNKRMKKFLEKVQKEGVDPIGFGMRYRSRHFNSNDWEEWQHIYPTLKFKVQSNVQIEDTGLIE</sequence>
<protein>
    <submittedName>
        <fullName evidence="10">Ger(X)C family spore germination protein</fullName>
    </submittedName>
</protein>
<reference evidence="10 11" key="1">
    <citation type="submission" date="2020-11" db="EMBL/GenBank/DDBJ databases">
        <title>Taxonomic evaluation of the Bacillus sporothermodurans group of bacteria based on whole genome sequences.</title>
        <authorList>
            <person name="Fiedler G."/>
            <person name="Herbstmann A.-D."/>
            <person name="Doll E."/>
            <person name="Wenning M."/>
            <person name="Brinks E."/>
            <person name="Kabisch J."/>
            <person name="Breitenwieser F."/>
            <person name="Lappann M."/>
            <person name="Boehnlein C."/>
            <person name="Franz C."/>
        </authorList>
    </citation>
    <scope>NUCLEOTIDE SEQUENCE [LARGE SCALE GENOMIC DNA]</scope>
    <source>
        <strain evidence="10 11">JCM 19841</strain>
    </source>
</reference>
<accession>A0ABX7E6M6</accession>
<dbReference type="Pfam" id="PF05504">
    <property type="entry name" value="Spore_GerAC"/>
    <property type="match status" value="1"/>
</dbReference>
<evidence type="ECO:0000256" key="7">
    <source>
        <dbReference type="ARBA" id="ARBA00023288"/>
    </source>
</evidence>
<comment type="subcellular location">
    <subcellularLocation>
        <location evidence="1">Membrane</location>
        <topology evidence="1">Lipid-anchor</topology>
    </subcellularLocation>
</comment>
<proteinExistence type="inferred from homology"/>
<keyword evidence="4" id="KW-0732">Signal</keyword>
<keyword evidence="3" id="KW-0309">Germination</keyword>
<keyword evidence="6" id="KW-0564">Palmitate</keyword>
<dbReference type="NCBIfam" id="TIGR02887">
    <property type="entry name" value="spore_ger_x_C"/>
    <property type="match status" value="1"/>
</dbReference>
<organism evidence="10 11">
    <name type="scientific">Heyndrickxia vini</name>
    <dbReference type="NCBI Taxonomy" id="1476025"/>
    <lineage>
        <taxon>Bacteria</taxon>
        <taxon>Bacillati</taxon>
        <taxon>Bacillota</taxon>
        <taxon>Bacilli</taxon>
        <taxon>Bacillales</taxon>
        <taxon>Bacillaceae</taxon>
        <taxon>Heyndrickxia</taxon>
    </lineage>
</organism>
<comment type="similarity">
    <text evidence="2">Belongs to the GerABKC lipoprotein family.</text>
</comment>
<evidence type="ECO:0000259" key="8">
    <source>
        <dbReference type="Pfam" id="PF05504"/>
    </source>
</evidence>
<dbReference type="InterPro" id="IPR057336">
    <property type="entry name" value="GerAC_N"/>
</dbReference>
<name>A0ABX7E6M6_9BACI</name>
<evidence type="ECO:0000256" key="1">
    <source>
        <dbReference type="ARBA" id="ARBA00004635"/>
    </source>
</evidence>
<evidence type="ECO:0000313" key="11">
    <source>
        <dbReference type="Proteomes" id="UP000595691"/>
    </source>
</evidence>
<dbReference type="InterPro" id="IPR008844">
    <property type="entry name" value="Spore_GerAC-like"/>
</dbReference>
<evidence type="ECO:0000313" key="10">
    <source>
        <dbReference type="EMBL" id="QQZ11401.1"/>
    </source>
</evidence>
<keyword evidence="7" id="KW-0449">Lipoprotein</keyword>
<dbReference type="PANTHER" id="PTHR35789">
    <property type="entry name" value="SPORE GERMINATION PROTEIN B3"/>
    <property type="match status" value="1"/>
</dbReference>
<dbReference type="Gene3D" id="3.30.300.210">
    <property type="entry name" value="Nutrient germinant receptor protein C, domain 3"/>
    <property type="match status" value="1"/>
</dbReference>
<evidence type="ECO:0000256" key="3">
    <source>
        <dbReference type="ARBA" id="ARBA00022544"/>
    </source>
</evidence>
<dbReference type="PANTHER" id="PTHR35789:SF1">
    <property type="entry name" value="SPORE GERMINATION PROTEIN B3"/>
    <property type="match status" value="1"/>
</dbReference>
<evidence type="ECO:0000256" key="2">
    <source>
        <dbReference type="ARBA" id="ARBA00007886"/>
    </source>
</evidence>
<dbReference type="PROSITE" id="PS51257">
    <property type="entry name" value="PROKAR_LIPOPROTEIN"/>
    <property type="match status" value="1"/>
</dbReference>
<evidence type="ECO:0000256" key="4">
    <source>
        <dbReference type="ARBA" id="ARBA00022729"/>
    </source>
</evidence>
<dbReference type="Pfam" id="PF25198">
    <property type="entry name" value="Spore_GerAC_N"/>
    <property type="match status" value="1"/>
</dbReference>